<dbReference type="Proteomes" id="UP001152797">
    <property type="component" value="Unassembled WGS sequence"/>
</dbReference>
<feature type="compositionally biased region" description="Basic residues" evidence="1">
    <location>
        <begin position="1"/>
        <end position="10"/>
    </location>
</feature>
<evidence type="ECO:0000256" key="1">
    <source>
        <dbReference type="SAM" id="MobiDB-lite"/>
    </source>
</evidence>
<evidence type="ECO:0000313" key="3">
    <source>
        <dbReference type="EMBL" id="CAL4783817.1"/>
    </source>
</evidence>
<protein>
    <submittedName>
        <fullName evidence="2">Uncharacterized protein</fullName>
    </submittedName>
</protein>
<organism evidence="2">
    <name type="scientific">Cladocopium goreaui</name>
    <dbReference type="NCBI Taxonomy" id="2562237"/>
    <lineage>
        <taxon>Eukaryota</taxon>
        <taxon>Sar</taxon>
        <taxon>Alveolata</taxon>
        <taxon>Dinophyceae</taxon>
        <taxon>Suessiales</taxon>
        <taxon>Symbiodiniaceae</taxon>
        <taxon>Cladocopium</taxon>
    </lineage>
</organism>
<proteinExistence type="predicted"/>
<gene>
    <name evidence="2" type="ORF">C1SCF055_LOCUS22979</name>
</gene>
<evidence type="ECO:0000313" key="2">
    <source>
        <dbReference type="EMBL" id="CAI3996505.1"/>
    </source>
</evidence>
<feature type="compositionally biased region" description="Acidic residues" evidence="1">
    <location>
        <begin position="64"/>
        <end position="73"/>
    </location>
</feature>
<reference evidence="2" key="1">
    <citation type="submission" date="2022-10" db="EMBL/GenBank/DDBJ databases">
        <authorList>
            <person name="Chen Y."/>
            <person name="Dougan E. K."/>
            <person name="Chan C."/>
            <person name="Rhodes N."/>
            <person name="Thang M."/>
        </authorList>
    </citation>
    <scope>NUCLEOTIDE SEQUENCE</scope>
</reference>
<dbReference type="AlphaFoldDB" id="A0A9P1CS50"/>
<dbReference type="EMBL" id="CAMXCT010002221">
    <property type="protein sequence ID" value="CAI3996505.1"/>
    <property type="molecule type" value="Genomic_DNA"/>
</dbReference>
<dbReference type="EMBL" id="CAMXCT030002221">
    <property type="protein sequence ID" value="CAL4783817.1"/>
    <property type="molecule type" value="Genomic_DNA"/>
</dbReference>
<dbReference type="EMBL" id="CAMXCT020002221">
    <property type="protein sequence ID" value="CAL1149880.1"/>
    <property type="molecule type" value="Genomic_DNA"/>
</dbReference>
<feature type="compositionally biased region" description="Basic residues" evidence="1">
    <location>
        <begin position="99"/>
        <end position="109"/>
    </location>
</feature>
<reference evidence="3 4" key="2">
    <citation type="submission" date="2024-05" db="EMBL/GenBank/DDBJ databases">
        <authorList>
            <person name="Chen Y."/>
            <person name="Shah S."/>
            <person name="Dougan E. K."/>
            <person name="Thang M."/>
            <person name="Chan C."/>
        </authorList>
    </citation>
    <scope>NUCLEOTIDE SEQUENCE [LARGE SCALE GENOMIC DNA]</scope>
</reference>
<accession>A0A9P1CS50</accession>
<name>A0A9P1CS50_9DINO</name>
<evidence type="ECO:0000313" key="4">
    <source>
        <dbReference type="Proteomes" id="UP001152797"/>
    </source>
</evidence>
<keyword evidence="4" id="KW-1185">Reference proteome</keyword>
<sequence>MPRPCKRKLRPLSDDDSDGPDTCDAAQAASPAGRHAPGIGTTRSTSGSPSSSESSQVPQKSGEDVEAAAEEAEQTSPGKFEEMDEMGSQLMADQQAARKPARHRARRAVAKAPSGESQRQPIQPIPTEEIIEPEAFELNLAYPKPRSKFVSLLWEFASPPTPMLSVDVD</sequence>
<feature type="region of interest" description="Disordered" evidence="1">
    <location>
        <begin position="1"/>
        <end position="129"/>
    </location>
</feature>
<comment type="caution">
    <text evidence="2">The sequence shown here is derived from an EMBL/GenBank/DDBJ whole genome shotgun (WGS) entry which is preliminary data.</text>
</comment>
<feature type="compositionally biased region" description="Low complexity" evidence="1">
    <location>
        <begin position="38"/>
        <end position="55"/>
    </location>
</feature>